<dbReference type="SUPFAM" id="SSF55681">
    <property type="entry name" value="Class II aaRS and biotin synthetases"/>
    <property type="match status" value="1"/>
</dbReference>
<evidence type="ECO:0000256" key="5">
    <source>
        <dbReference type="ARBA" id="ARBA00047639"/>
    </source>
</evidence>
<dbReference type="InterPro" id="IPR006195">
    <property type="entry name" value="aa-tRNA-synth_II"/>
</dbReference>
<evidence type="ECO:0000256" key="6">
    <source>
        <dbReference type="PIRSR" id="PIRSR001549-1"/>
    </source>
</evidence>
<dbReference type="Pfam" id="PF13393">
    <property type="entry name" value="tRNA-synt_His"/>
    <property type="match status" value="1"/>
</dbReference>
<dbReference type="PANTHER" id="PTHR43707">
    <property type="entry name" value="HISTIDYL-TRNA SYNTHETASE"/>
    <property type="match status" value="1"/>
</dbReference>
<dbReference type="PROSITE" id="PS50862">
    <property type="entry name" value="AA_TRNA_LIGASE_II"/>
    <property type="match status" value="1"/>
</dbReference>
<dbReference type="AlphaFoldDB" id="A0A3G2QXH6"/>
<dbReference type="PIRSF" id="PIRSF001549">
    <property type="entry name" value="His-tRNA_synth"/>
    <property type="match status" value="1"/>
</dbReference>
<dbReference type="RefSeq" id="YP_009546406.1">
    <property type="nucleotide sequence ID" value="NC_040156.1"/>
</dbReference>
<feature type="binding site" evidence="6">
    <location>
        <position position="110"/>
    </location>
    <ligand>
        <name>L-histidine</name>
        <dbReference type="ChEBI" id="CHEBI:57595"/>
    </ligand>
</feature>
<dbReference type="SUPFAM" id="SSF52954">
    <property type="entry name" value="Class II aaRS ABD-related"/>
    <property type="match status" value="1"/>
</dbReference>
<feature type="domain" description="Aminoacyl-transfer RNA synthetases class-II family profile" evidence="7">
    <location>
        <begin position="1"/>
        <end position="323"/>
    </location>
</feature>
<feature type="binding site" evidence="6">
    <location>
        <begin position="79"/>
        <end position="81"/>
    </location>
    <ligand>
        <name>L-histidine</name>
        <dbReference type="ChEBI" id="CHEBI:57595"/>
    </ligand>
</feature>
<geneLocation type="plastid" evidence="8"/>
<feature type="binding site" evidence="6">
    <location>
        <position position="128"/>
    </location>
    <ligand>
        <name>L-histidine</name>
        <dbReference type="ChEBI" id="CHEBI:57595"/>
    </ligand>
</feature>
<comment type="similarity">
    <text evidence="1">Belongs to the class-II aminoacyl-tRNA synthetase family.</text>
</comment>
<reference evidence="8" key="1">
    <citation type="journal article" date="2019" name="J. Phycol.">
        <title>Phylogenomics and multigene phylogenies decipher two new cryptic marine algae from California, Gelidium gabrielsonii and G. kathyanniae (Gelidiales, Rhodophyta).</title>
        <authorList>
            <person name="Boo G.H."/>
            <person name="Hughey J.R."/>
        </authorList>
    </citation>
    <scope>NUCLEOTIDE SEQUENCE</scope>
</reference>
<dbReference type="InterPro" id="IPR015807">
    <property type="entry name" value="His-tRNA-ligase"/>
</dbReference>
<evidence type="ECO:0000259" key="7">
    <source>
        <dbReference type="PROSITE" id="PS50862"/>
    </source>
</evidence>
<comment type="catalytic activity">
    <reaction evidence="5">
        <text>tRNA(His) + L-histidine + ATP = L-histidyl-tRNA(His) + AMP + diphosphate + H(+)</text>
        <dbReference type="Rhea" id="RHEA:17313"/>
        <dbReference type="Rhea" id="RHEA-COMP:9665"/>
        <dbReference type="Rhea" id="RHEA-COMP:9689"/>
        <dbReference type="ChEBI" id="CHEBI:15378"/>
        <dbReference type="ChEBI" id="CHEBI:30616"/>
        <dbReference type="ChEBI" id="CHEBI:33019"/>
        <dbReference type="ChEBI" id="CHEBI:57595"/>
        <dbReference type="ChEBI" id="CHEBI:78442"/>
        <dbReference type="ChEBI" id="CHEBI:78527"/>
        <dbReference type="ChEBI" id="CHEBI:456215"/>
        <dbReference type="EC" id="6.1.1.21"/>
    </reaction>
</comment>
<dbReference type="GO" id="GO:0005524">
    <property type="term" value="F:ATP binding"/>
    <property type="evidence" value="ECO:0007669"/>
    <property type="project" value="InterPro"/>
</dbReference>
<name>A0A3G2QXH6_9FLOR</name>
<evidence type="ECO:0000256" key="2">
    <source>
        <dbReference type="ARBA" id="ARBA00012815"/>
    </source>
</evidence>
<proteinExistence type="inferred from homology"/>
<dbReference type="InterPro" id="IPR004154">
    <property type="entry name" value="Anticodon-bd"/>
</dbReference>
<evidence type="ECO:0000313" key="8">
    <source>
        <dbReference type="EMBL" id="AYO27754.1"/>
    </source>
</evidence>
<dbReference type="GO" id="GO:0005737">
    <property type="term" value="C:cytoplasm"/>
    <property type="evidence" value="ECO:0007669"/>
    <property type="project" value="InterPro"/>
</dbReference>
<feature type="binding site" evidence="6">
    <location>
        <begin position="259"/>
        <end position="260"/>
    </location>
    <ligand>
        <name>L-histidine</name>
        <dbReference type="ChEBI" id="CHEBI:57595"/>
    </ligand>
</feature>
<dbReference type="PANTHER" id="PTHR43707:SF1">
    <property type="entry name" value="HISTIDINE--TRNA LIGASE, MITOCHONDRIAL-RELATED"/>
    <property type="match status" value="1"/>
</dbReference>
<protein>
    <recommendedName>
        <fullName evidence="2">histidine--tRNA ligase</fullName>
        <ecNumber evidence="2">6.1.1.21</ecNumber>
    </recommendedName>
    <alternativeName>
        <fullName evidence="4">Histidyl-tRNA synthetase</fullName>
    </alternativeName>
</protein>
<dbReference type="InterPro" id="IPR004516">
    <property type="entry name" value="HisRS/HisZ"/>
</dbReference>
<gene>
    <name evidence="8" type="primary">syh</name>
</gene>
<dbReference type="EC" id="6.1.1.21" evidence="2"/>
<dbReference type="Gene3D" id="3.40.50.800">
    <property type="entry name" value="Anticodon-binding domain"/>
    <property type="match status" value="1"/>
</dbReference>
<evidence type="ECO:0000256" key="3">
    <source>
        <dbReference type="ARBA" id="ARBA00022741"/>
    </source>
</evidence>
<accession>A0A3G2QXH6</accession>
<organism evidence="8">
    <name type="scientific">Gelidium gabrielsonii</name>
    <dbReference type="NCBI Taxonomy" id="2483892"/>
    <lineage>
        <taxon>Eukaryota</taxon>
        <taxon>Rhodophyta</taxon>
        <taxon>Florideophyceae</taxon>
        <taxon>Rhodymeniophycidae</taxon>
        <taxon>Gelidiales</taxon>
        <taxon>Gelidiaceae</taxon>
        <taxon>Gelidium</taxon>
    </lineage>
</organism>
<feature type="binding site" evidence="6">
    <location>
        <position position="255"/>
    </location>
    <ligand>
        <name>L-histidine</name>
        <dbReference type="ChEBI" id="CHEBI:57595"/>
    </ligand>
</feature>
<dbReference type="GO" id="GO:0004821">
    <property type="term" value="F:histidine-tRNA ligase activity"/>
    <property type="evidence" value="ECO:0007669"/>
    <property type="project" value="UniProtKB-EC"/>
</dbReference>
<dbReference type="InterPro" id="IPR036621">
    <property type="entry name" value="Anticodon-bd_dom_sf"/>
</dbReference>
<keyword evidence="8" id="KW-0934">Plastid</keyword>
<dbReference type="Pfam" id="PF03129">
    <property type="entry name" value="HGTP_anticodon"/>
    <property type="match status" value="1"/>
</dbReference>
<dbReference type="HAMAP" id="MF_00127">
    <property type="entry name" value="His_tRNA_synth"/>
    <property type="match status" value="1"/>
</dbReference>
<dbReference type="Gene3D" id="3.30.930.10">
    <property type="entry name" value="Bira Bifunctional Protein, Domain 2"/>
    <property type="match status" value="1"/>
</dbReference>
<dbReference type="GeneID" id="38572971"/>
<evidence type="ECO:0000256" key="1">
    <source>
        <dbReference type="ARBA" id="ARBA00008226"/>
    </source>
</evidence>
<evidence type="ECO:0000256" key="4">
    <source>
        <dbReference type="ARBA" id="ARBA00030619"/>
    </source>
</evidence>
<dbReference type="InterPro" id="IPR045864">
    <property type="entry name" value="aa-tRNA-synth_II/BPL/LPL"/>
</dbReference>
<dbReference type="EMBL" id="MG922860">
    <property type="protein sequence ID" value="AYO27754.1"/>
    <property type="molecule type" value="Genomic_DNA"/>
</dbReference>
<dbReference type="NCBIfam" id="TIGR00442">
    <property type="entry name" value="hisS"/>
    <property type="match status" value="1"/>
</dbReference>
<feature type="binding site" evidence="6">
    <location>
        <position position="124"/>
    </location>
    <ligand>
        <name>L-histidine</name>
        <dbReference type="ChEBI" id="CHEBI:57595"/>
    </ligand>
</feature>
<keyword evidence="3" id="KW-0547">Nucleotide-binding</keyword>
<dbReference type="CDD" id="cd00773">
    <property type="entry name" value="HisRS-like_core"/>
    <property type="match status" value="1"/>
</dbReference>
<dbReference type="GO" id="GO:0006427">
    <property type="term" value="P:histidyl-tRNA aminoacylation"/>
    <property type="evidence" value="ECO:0007669"/>
    <property type="project" value="InterPro"/>
</dbReference>
<keyword evidence="8" id="KW-0436">Ligase</keyword>
<sequence length="426" mass="49414">MQTLRGTKDILTNEILFWRYIYNTALQVCSLYNYHEIQTPIIELTSLFTKSIGNDTDIVNKEMYSFIDQGQRSITLRPEGTASVARSFITNKLYINNSSNKFWYLGPMFRYERPQSGRQRQFHQLGIECLGSAEPIADAEVIRIATKILHQLKLRNYKLEINSIGNLEERQKYQLELLVYLEKYKYDLDKDSQKRLKNNPLRILDSKDVKTQEILQKAPSLQMYLGKESKKHFNTLCNYLDAMDIKYNINEQLIRGLDYYNYTAFEIKCNELGSQDTICGGGRYDCLIKSLGGPDTASVGWAIGIERLLLIVKNHFQPIQIKPNIYIATKGMQAKLSVWPILNLLEEAQISFELDLQNNSFQKQLKKASKLGTSICLLIGDDEVNNNSITIKYLKEHKQKVISLNELIQELQKYSRTYQETLTIHR</sequence>
<keyword evidence="8" id="KW-0030">Aminoacyl-tRNA synthetase</keyword>
<dbReference type="InterPro" id="IPR041715">
    <property type="entry name" value="HisRS-like_core"/>
</dbReference>